<dbReference type="WBParaSite" id="SMUV_0000129501-mRNA-1">
    <property type="protein sequence ID" value="SMUV_0000129501-mRNA-1"/>
    <property type="gene ID" value="SMUV_0000129501"/>
</dbReference>
<dbReference type="AlphaFoldDB" id="A0A0N5AAW9"/>
<organism evidence="1 2">
    <name type="scientific">Syphacia muris</name>
    <dbReference type="NCBI Taxonomy" id="451379"/>
    <lineage>
        <taxon>Eukaryota</taxon>
        <taxon>Metazoa</taxon>
        <taxon>Ecdysozoa</taxon>
        <taxon>Nematoda</taxon>
        <taxon>Chromadorea</taxon>
        <taxon>Rhabditida</taxon>
        <taxon>Spirurina</taxon>
        <taxon>Oxyuridomorpha</taxon>
        <taxon>Oxyuroidea</taxon>
        <taxon>Oxyuridae</taxon>
        <taxon>Syphacia</taxon>
    </lineage>
</organism>
<accession>A0A0N5AAW9</accession>
<evidence type="ECO:0000313" key="1">
    <source>
        <dbReference type="Proteomes" id="UP000046393"/>
    </source>
</evidence>
<keyword evidence="1" id="KW-1185">Reference proteome</keyword>
<dbReference type="Proteomes" id="UP000046393">
    <property type="component" value="Unplaced"/>
</dbReference>
<proteinExistence type="predicted"/>
<protein>
    <submittedName>
        <fullName evidence="2">Ig-like domain-containing protein</fullName>
    </submittedName>
</protein>
<evidence type="ECO:0000313" key="2">
    <source>
        <dbReference type="WBParaSite" id="SMUV_0000129501-mRNA-1"/>
    </source>
</evidence>
<sequence length="41" mass="4760">MFNCMAINYYRGPSGFECELMSSVSRLEERDGLYACHCMNM</sequence>
<name>A0A0N5AAW9_9BILA</name>
<reference evidence="2" key="1">
    <citation type="submission" date="2017-02" db="UniProtKB">
        <authorList>
            <consortium name="WormBaseParasite"/>
        </authorList>
    </citation>
    <scope>IDENTIFICATION</scope>
</reference>